<evidence type="ECO:0000259" key="3">
    <source>
        <dbReference type="PROSITE" id="PS52045"/>
    </source>
</evidence>
<organism evidence="4 5">
    <name type="scientific">Populus tomentosa</name>
    <name type="common">Chinese white poplar</name>
    <dbReference type="NCBI Taxonomy" id="118781"/>
    <lineage>
        <taxon>Eukaryota</taxon>
        <taxon>Viridiplantae</taxon>
        <taxon>Streptophyta</taxon>
        <taxon>Embryophyta</taxon>
        <taxon>Tracheophyta</taxon>
        <taxon>Spermatophyta</taxon>
        <taxon>Magnoliopsida</taxon>
        <taxon>eudicotyledons</taxon>
        <taxon>Gunneridae</taxon>
        <taxon>Pentapetalae</taxon>
        <taxon>rosids</taxon>
        <taxon>fabids</taxon>
        <taxon>Malpighiales</taxon>
        <taxon>Salicaceae</taxon>
        <taxon>Saliceae</taxon>
        <taxon>Populus</taxon>
    </lineage>
</organism>
<name>A0A8X8CR53_POPTO</name>
<feature type="region of interest" description="Disordered" evidence="1">
    <location>
        <begin position="127"/>
        <end position="164"/>
    </location>
</feature>
<keyword evidence="2" id="KW-1133">Transmembrane helix</keyword>
<dbReference type="InterPro" id="IPR004314">
    <property type="entry name" value="Neprosin"/>
</dbReference>
<keyword evidence="5" id="KW-1185">Reference proteome</keyword>
<feature type="domain" description="Neprosin PEP catalytic" evidence="3">
    <location>
        <begin position="171"/>
        <end position="430"/>
    </location>
</feature>
<dbReference type="InterPro" id="IPR025521">
    <property type="entry name" value="Neprosin_propep"/>
</dbReference>
<keyword evidence="2" id="KW-0472">Membrane</keyword>
<feature type="region of interest" description="Disordered" evidence="1">
    <location>
        <begin position="527"/>
        <end position="553"/>
    </location>
</feature>
<dbReference type="OrthoDB" id="1858978at2759"/>
<feature type="domain" description="Neprosin PEP catalytic" evidence="3">
    <location>
        <begin position="606"/>
        <end position="864"/>
    </location>
</feature>
<evidence type="ECO:0000313" key="4">
    <source>
        <dbReference type="EMBL" id="KAG6772641.1"/>
    </source>
</evidence>
<sequence>MAGSFCSRGLPLEGMVILLGIIIFGFGIGECNLMPGKKILEVREKIKHLKSNTVSRLQRGDGDIIDCIDIYKQPAFDHPALRNHTIQMAPSYDPNIEETATKANRLQNQDSSMSLASRLWQKSGSCPKGTIPVRRLPQEVPLKTNSLEDYGRKKPSSSPPLTRINKDIRSNLQQSNRSVAILLTEGYSYSGVKGDIKVWNPHVESDDEYSTSQVSLKSGPYYDFESVEAGWAVNPSVYGDRKTRLFVYWTADASKKTGCFDLTCPGFVQTSSEIALGAAIYPLSVPSGLPYQITLFIFKDPNTGNWWAQYGEKINLGYWPPDLFAWLRGNAEAAEWGGEVYSSKLGHPPHTKTAMGNGQFPDYVSGNSGCIKRMRIRENSLVLKFPEWVSTFLDEYRCYDAEYIADYIEDPEFYYGGPAGEFGLKNVFCFQISTSFLGSSYASIYVSGDVFPPALTKESLFVNGVNGKTKARKHRSEISRRLKLLNKPAVKTIKSEDGDIIACVDIYKQPAFDHPALKNHTIQMQPSFIPSTETPNGERENSRPVVSQLWKKRGSCPKGTIPIRRIRRRELLRTNGRKSPEHLKGTNKTATQDRFMHLNNTKGPMLYPTPENRSTAILLTYGYNYVGASGEINVWNPRVERLPEFTTAQIWLKSGAVNNFESVEAGWTVHPAEYSDARTRFFVYWTVDGYKKTGCFDLTCYGFVQTSTEIALGGAVEPGSSSFQQQYVLPINIFMDPTTTNWWLVFHDIAVGYWPGSLFSLLKHSATSVEWGGQVYSVNVRKTPHTKTAMGSGNDAEELYGFACFIGQPRILDYSKSYKYPTFVAVWKDEYNCYSAVNYKAGNANDEATFFFGGPVSFKVRKCKSWLLQLLEIASDAKSCYKSWFLKQDRTSTALDN</sequence>
<dbReference type="PROSITE" id="PS52045">
    <property type="entry name" value="NEPROSIN_PEP_CD"/>
    <property type="match status" value="2"/>
</dbReference>
<protein>
    <recommendedName>
        <fullName evidence="3">Neprosin PEP catalytic domain-containing protein</fullName>
    </recommendedName>
</protein>
<comment type="caution">
    <text evidence="4">The sequence shown here is derived from an EMBL/GenBank/DDBJ whole genome shotgun (WGS) entry which is preliminary data.</text>
</comment>
<accession>A0A8X8CR53</accession>
<dbReference type="Pfam" id="PF14365">
    <property type="entry name" value="Neprosin_AP"/>
    <property type="match status" value="2"/>
</dbReference>
<dbReference type="PANTHER" id="PTHR31589">
    <property type="entry name" value="PROTEIN, PUTATIVE (DUF239)-RELATED-RELATED"/>
    <property type="match status" value="1"/>
</dbReference>
<feature type="transmembrane region" description="Helical" evidence="2">
    <location>
        <begin position="12"/>
        <end position="29"/>
    </location>
</feature>
<gene>
    <name evidence="4" type="ORF">POTOM_024058</name>
</gene>
<dbReference type="Pfam" id="PF03080">
    <property type="entry name" value="Neprosin"/>
    <property type="match status" value="2"/>
</dbReference>
<evidence type="ECO:0000313" key="5">
    <source>
        <dbReference type="Proteomes" id="UP000886885"/>
    </source>
</evidence>
<reference evidence="4" key="1">
    <citation type="journal article" date="2020" name="bioRxiv">
        <title>Hybrid origin of Populus tomentosa Carr. identified through genome sequencing and phylogenomic analysis.</title>
        <authorList>
            <person name="An X."/>
            <person name="Gao K."/>
            <person name="Chen Z."/>
            <person name="Li J."/>
            <person name="Yang X."/>
            <person name="Yang X."/>
            <person name="Zhou J."/>
            <person name="Guo T."/>
            <person name="Zhao T."/>
            <person name="Huang S."/>
            <person name="Miao D."/>
            <person name="Khan W.U."/>
            <person name="Rao P."/>
            <person name="Ye M."/>
            <person name="Lei B."/>
            <person name="Liao W."/>
            <person name="Wang J."/>
            <person name="Ji L."/>
            <person name="Li Y."/>
            <person name="Guo B."/>
            <person name="Mustafa N.S."/>
            <person name="Li S."/>
            <person name="Yun Q."/>
            <person name="Keller S.R."/>
            <person name="Mao J."/>
            <person name="Zhang R."/>
            <person name="Strauss S.H."/>
        </authorList>
    </citation>
    <scope>NUCLEOTIDE SEQUENCE</scope>
    <source>
        <strain evidence="4">GM15</strain>
        <tissue evidence="4">Leaf</tissue>
    </source>
</reference>
<keyword evidence="2" id="KW-0812">Transmembrane</keyword>
<evidence type="ECO:0000256" key="1">
    <source>
        <dbReference type="SAM" id="MobiDB-lite"/>
    </source>
</evidence>
<dbReference type="Proteomes" id="UP000886885">
    <property type="component" value="Chromosome 6A"/>
</dbReference>
<dbReference type="AlphaFoldDB" id="A0A8X8CR53"/>
<dbReference type="EMBL" id="JAAWWB010000011">
    <property type="protein sequence ID" value="KAG6772641.1"/>
    <property type="molecule type" value="Genomic_DNA"/>
</dbReference>
<evidence type="ECO:0000256" key="2">
    <source>
        <dbReference type="SAM" id="Phobius"/>
    </source>
</evidence>
<dbReference type="InterPro" id="IPR053168">
    <property type="entry name" value="Glutamic_endopeptidase"/>
</dbReference>
<dbReference type="PANTHER" id="PTHR31589:SF111">
    <property type="entry name" value="NEPROSIN DOMAIN-CONTAINING PROTEIN"/>
    <property type="match status" value="1"/>
</dbReference>
<proteinExistence type="predicted"/>